<gene>
    <name evidence="1" type="ORF">A2845_00925</name>
</gene>
<name>A0A1G2CY93_9BACT</name>
<organism evidence="1 2">
    <name type="scientific">Candidatus Lloydbacteria bacterium RIFCSPHIGHO2_01_FULL_49_22</name>
    <dbReference type="NCBI Taxonomy" id="1798658"/>
    <lineage>
        <taxon>Bacteria</taxon>
        <taxon>Candidatus Lloydiibacteriota</taxon>
    </lineage>
</organism>
<accession>A0A1G2CY93</accession>
<evidence type="ECO:0000313" key="2">
    <source>
        <dbReference type="Proteomes" id="UP000177122"/>
    </source>
</evidence>
<proteinExistence type="predicted"/>
<dbReference type="EMBL" id="MHLI01000004">
    <property type="protein sequence ID" value="OGZ06346.1"/>
    <property type="molecule type" value="Genomic_DNA"/>
</dbReference>
<dbReference type="Proteomes" id="UP000177122">
    <property type="component" value="Unassembled WGS sequence"/>
</dbReference>
<reference evidence="1 2" key="1">
    <citation type="journal article" date="2016" name="Nat. Commun.">
        <title>Thousands of microbial genomes shed light on interconnected biogeochemical processes in an aquifer system.</title>
        <authorList>
            <person name="Anantharaman K."/>
            <person name="Brown C.T."/>
            <person name="Hug L.A."/>
            <person name="Sharon I."/>
            <person name="Castelle C.J."/>
            <person name="Probst A.J."/>
            <person name="Thomas B.C."/>
            <person name="Singh A."/>
            <person name="Wilkins M.J."/>
            <person name="Karaoz U."/>
            <person name="Brodie E.L."/>
            <person name="Williams K.H."/>
            <person name="Hubbard S.S."/>
            <person name="Banfield J.F."/>
        </authorList>
    </citation>
    <scope>NUCLEOTIDE SEQUENCE [LARGE SCALE GENOMIC DNA]</scope>
</reference>
<evidence type="ECO:0000313" key="1">
    <source>
        <dbReference type="EMBL" id="OGZ06346.1"/>
    </source>
</evidence>
<sequence length="470" mass="52282">MASRSKSSTKPPEHFCAPFSTRELLTKAGATIIESEIMGEVILGGEKFALPVCIFTHDRLLAFIDKHSIPRDTECRIGDRIYPFFSPKNGSAQIAEPPPDVQIKKAKPGDGQEILSALFLDNLKAVATNVLGGMSIILHQRLPSAFHSPIKVREDVLHIFAECLPVPRFESINPETIFDVPVEIDGRLYGCLIPGVKRGIILSDGDHDVVQIIGNNIYILFDPFSLYGLGETAALLIFRKTIALAINGWIKGGEPDVGDRDQSLDLNPESLDELAHTFVAERKKHSLLHLQSQEQEVRALEDALREAKKVLAGTRRFWRVLDEGGFHRHGADHLMKDYARILEHPLVHSASVVPGKGFAVLTKTIVIRHEGKKYRIGTFTVHFELDGAALVWVEESCHPTGEPHPHISAHNGQCLGNIGATVDDALVEHEYADALNYILLWLESYTPDLVIWHKIEEWPLEESNTTEVNT</sequence>
<comment type="caution">
    <text evidence="1">The sequence shown here is derived from an EMBL/GenBank/DDBJ whole genome shotgun (WGS) entry which is preliminary data.</text>
</comment>
<dbReference type="AlphaFoldDB" id="A0A1G2CY93"/>
<protein>
    <submittedName>
        <fullName evidence="1">Uncharacterized protein</fullName>
    </submittedName>
</protein>